<dbReference type="KEGG" id="ovi:T265_14798"/>
<protein>
    <submittedName>
        <fullName evidence="1">Uncharacterized protein</fullName>
    </submittedName>
</protein>
<gene>
    <name evidence="1" type="ORF">T265_14798</name>
</gene>
<reference evidence="1 2" key="1">
    <citation type="submission" date="2013-11" db="EMBL/GenBank/DDBJ databases">
        <title>Opisthorchis viverrini - life in the bile duct.</title>
        <authorList>
            <person name="Young N.D."/>
            <person name="Nagarajan N."/>
            <person name="Lin S.J."/>
            <person name="Korhonen P.K."/>
            <person name="Jex A.R."/>
            <person name="Hall R.S."/>
            <person name="Safavi-Hemami H."/>
            <person name="Kaewkong W."/>
            <person name="Bertrand D."/>
            <person name="Gao S."/>
            <person name="Seet Q."/>
            <person name="Wongkham S."/>
            <person name="Teh B.T."/>
            <person name="Wongkham C."/>
            <person name="Intapan P.M."/>
            <person name="Maleewong W."/>
            <person name="Yang X."/>
            <person name="Hu M."/>
            <person name="Wang Z."/>
            <person name="Hofmann A."/>
            <person name="Sternberg P.W."/>
            <person name="Tan P."/>
            <person name="Wang J."/>
            <person name="Gasser R.B."/>
        </authorList>
    </citation>
    <scope>NUCLEOTIDE SEQUENCE [LARGE SCALE GENOMIC DNA]</scope>
</reference>
<sequence>ARLEHLSRVIFVRRDSNPNLGHCSPSKTTKILSDIIRMLYERSAVAPLRCLAAVSPEGTTRVGILPGCPSLDRGRDRFRTTDLPVSNLALQPLSNLAPMLYKRPINVSGVRAVSFFPNCLIERSCTVHLLVASTQLDEKSPANQTVPWHLLNAFMKETTHKVAENCSTAHDRFRPSWGSSGRHSPRVSVNLMFYLNP</sequence>
<dbReference type="Proteomes" id="UP000054324">
    <property type="component" value="Unassembled WGS sequence"/>
</dbReference>
<dbReference type="GeneID" id="20328964"/>
<keyword evidence="2" id="KW-1185">Reference proteome</keyword>
<organism evidence="1 2">
    <name type="scientific">Opisthorchis viverrini</name>
    <name type="common">Southeast Asian liver fluke</name>
    <dbReference type="NCBI Taxonomy" id="6198"/>
    <lineage>
        <taxon>Eukaryota</taxon>
        <taxon>Metazoa</taxon>
        <taxon>Spiralia</taxon>
        <taxon>Lophotrochozoa</taxon>
        <taxon>Platyhelminthes</taxon>
        <taxon>Trematoda</taxon>
        <taxon>Digenea</taxon>
        <taxon>Opisthorchiida</taxon>
        <taxon>Opisthorchiata</taxon>
        <taxon>Opisthorchiidae</taxon>
        <taxon>Opisthorchis</taxon>
    </lineage>
</organism>
<dbReference type="EMBL" id="KL596883">
    <property type="protein sequence ID" value="KER22729.1"/>
    <property type="molecule type" value="Genomic_DNA"/>
</dbReference>
<dbReference type="OrthoDB" id="6282232at2759"/>
<accession>A0A075A5P8</accession>
<dbReference type="CTD" id="20328964"/>
<proteinExistence type="predicted"/>
<feature type="non-terminal residue" evidence="1">
    <location>
        <position position="1"/>
    </location>
</feature>
<name>A0A075A5P8_OPIVI</name>
<dbReference type="RefSeq" id="XP_009173543.1">
    <property type="nucleotide sequence ID" value="XM_009175279.1"/>
</dbReference>
<evidence type="ECO:0000313" key="2">
    <source>
        <dbReference type="Proteomes" id="UP000054324"/>
    </source>
</evidence>
<dbReference type="AlphaFoldDB" id="A0A075A5P8"/>
<evidence type="ECO:0000313" key="1">
    <source>
        <dbReference type="EMBL" id="KER22729.1"/>
    </source>
</evidence>